<evidence type="ECO:0000256" key="4">
    <source>
        <dbReference type="ARBA" id="ARBA00029447"/>
    </source>
</evidence>
<keyword evidence="7" id="KW-0812">Transmembrane</keyword>
<evidence type="ECO:0000256" key="1">
    <source>
        <dbReference type="ARBA" id="ARBA00004429"/>
    </source>
</evidence>
<keyword evidence="3 5" id="KW-0807">Transducer</keyword>
<name>A0ABW5C6U6_9PROT</name>
<keyword evidence="11" id="KW-1185">Reference proteome</keyword>
<evidence type="ECO:0000256" key="3">
    <source>
        <dbReference type="ARBA" id="ARBA00023224"/>
    </source>
</evidence>
<evidence type="ECO:0000256" key="7">
    <source>
        <dbReference type="SAM" id="Phobius"/>
    </source>
</evidence>
<dbReference type="PROSITE" id="PS50192">
    <property type="entry name" value="T_SNARE"/>
    <property type="match status" value="1"/>
</dbReference>
<organism evidence="10 11">
    <name type="scientific">Phaeospirillum tilakii</name>
    <dbReference type="NCBI Taxonomy" id="741673"/>
    <lineage>
        <taxon>Bacteria</taxon>
        <taxon>Pseudomonadati</taxon>
        <taxon>Pseudomonadota</taxon>
        <taxon>Alphaproteobacteria</taxon>
        <taxon>Rhodospirillales</taxon>
        <taxon>Rhodospirillaceae</taxon>
        <taxon>Phaeospirillum</taxon>
    </lineage>
</organism>
<dbReference type="InterPro" id="IPR000727">
    <property type="entry name" value="T_SNARE_dom"/>
</dbReference>
<dbReference type="PANTHER" id="PTHR32089:SF112">
    <property type="entry name" value="LYSOZYME-LIKE PROTEIN-RELATED"/>
    <property type="match status" value="1"/>
</dbReference>
<dbReference type="SMART" id="SM00283">
    <property type="entry name" value="MA"/>
    <property type="match status" value="1"/>
</dbReference>
<evidence type="ECO:0000259" key="9">
    <source>
        <dbReference type="PROSITE" id="PS50192"/>
    </source>
</evidence>
<feature type="domain" description="Methyl-accepting transducer" evidence="8">
    <location>
        <begin position="312"/>
        <end position="548"/>
    </location>
</feature>
<feature type="transmembrane region" description="Helical" evidence="7">
    <location>
        <begin position="6"/>
        <end position="29"/>
    </location>
</feature>
<dbReference type="Pfam" id="PF00015">
    <property type="entry name" value="MCPsignal"/>
    <property type="match status" value="1"/>
</dbReference>
<keyword evidence="6" id="KW-0175">Coiled coil</keyword>
<dbReference type="PANTHER" id="PTHR32089">
    <property type="entry name" value="METHYL-ACCEPTING CHEMOTAXIS PROTEIN MCPB"/>
    <property type="match status" value="1"/>
</dbReference>
<dbReference type="InterPro" id="IPR004089">
    <property type="entry name" value="MCPsignal_dom"/>
</dbReference>
<keyword evidence="7" id="KW-0472">Membrane</keyword>
<evidence type="ECO:0000313" key="10">
    <source>
        <dbReference type="EMBL" id="MFD2233030.1"/>
    </source>
</evidence>
<feature type="transmembrane region" description="Helical" evidence="7">
    <location>
        <begin position="195"/>
        <end position="217"/>
    </location>
</feature>
<dbReference type="SUPFAM" id="SSF58104">
    <property type="entry name" value="Methyl-accepting chemotaxis protein (MCP) signaling domain"/>
    <property type="match status" value="1"/>
</dbReference>
<gene>
    <name evidence="10" type="ORF">ACFSNB_04345</name>
</gene>
<evidence type="ECO:0000256" key="6">
    <source>
        <dbReference type="SAM" id="Coils"/>
    </source>
</evidence>
<feature type="domain" description="T-SNARE coiled-coil homology" evidence="9">
    <location>
        <begin position="464"/>
        <end position="526"/>
    </location>
</feature>
<comment type="subcellular location">
    <subcellularLocation>
        <location evidence="1">Cell inner membrane</location>
        <topology evidence="1">Multi-pass membrane protein</topology>
    </subcellularLocation>
</comment>
<proteinExistence type="inferred from homology"/>
<dbReference type="PROSITE" id="PS50111">
    <property type="entry name" value="CHEMOTAXIS_TRANSDUC_2"/>
    <property type="match status" value="1"/>
</dbReference>
<reference evidence="11" key="1">
    <citation type="journal article" date="2019" name="Int. J. Syst. Evol. Microbiol.">
        <title>The Global Catalogue of Microorganisms (GCM) 10K type strain sequencing project: providing services to taxonomists for standard genome sequencing and annotation.</title>
        <authorList>
            <consortium name="The Broad Institute Genomics Platform"/>
            <consortium name="The Broad Institute Genome Sequencing Center for Infectious Disease"/>
            <person name="Wu L."/>
            <person name="Ma J."/>
        </authorList>
    </citation>
    <scope>NUCLEOTIDE SEQUENCE [LARGE SCALE GENOMIC DNA]</scope>
    <source>
        <strain evidence="11">KCTC 15012</strain>
    </source>
</reference>
<keyword evidence="7" id="KW-1133">Transmembrane helix</keyword>
<sequence length="568" mass="59055">MTLQRSVTAVLAVMLAGILLCGGVIFAALSAQRPRLAEAEAGARHTGEVIVPLLRATTAIRLDVTQVQQYLTDVAATHHADSYDDAERWAQAFAKDMTEARALAARLGQADIAAELDAIATRFPSYYQSGRAMAALYVSDGIERGNEAMEDFDQVTDDISNRCAALSDHIAALSNRETAATLTAAAAARSGADGAFVAIAAIFVAVLVLTLVVAQWLRRAIGGAFALLEGDLDVIAGGEDAPLRLSPDRRDEFGRIARTLALFRDEQAQLGEATASRRRDEEERRHKAERIERLARDFSGVADDGLGGIALSLRGLRSAADGMEGNARATAGMVGEAAIAAERAAANVEAVATAAEELTASIDEIKRQVGESSRIAAAAEAEAEQTNGKVRGLAEAAERIGTVVALISDIASQTNLLALNATIEAARAGEAGKGFAVVAGEVKGLASQTARATEEITRQIAAVQAATGETVGAIDHIGAIIREINAIGGQVSAAVDGQGSATAEIARNVLEAAGGTRAVTRNVGGVSEAADQTGRSAREMLDAVLALAERCDSLRGEVDRFVADIRQA</sequence>
<keyword evidence="2" id="KW-0997">Cell inner membrane</keyword>
<evidence type="ECO:0000256" key="5">
    <source>
        <dbReference type="PROSITE-ProRule" id="PRU00284"/>
    </source>
</evidence>
<dbReference type="RefSeq" id="WP_377314813.1">
    <property type="nucleotide sequence ID" value="NZ_JBHUIY010000005.1"/>
</dbReference>
<dbReference type="Gene3D" id="1.10.287.950">
    <property type="entry name" value="Methyl-accepting chemotaxis protein"/>
    <property type="match status" value="1"/>
</dbReference>
<comment type="caution">
    <text evidence="10">The sequence shown here is derived from an EMBL/GenBank/DDBJ whole genome shotgun (WGS) entry which is preliminary data.</text>
</comment>
<evidence type="ECO:0000256" key="2">
    <source>
        <dbReference type="ARBA" id="ARBA00022519"/>
    </source>
</evidence>
<protein>
    <submittedName>
        <fullName evidence="10">Methyl-accepting chemotaxis protein</fullName>
    </submittedName>
</protein>
<feature type="coiled-coil region" evidence="6">
    <location>
        <begin position="348"/>
        <end position="396"/>
    </location>
</feature>
<evidence type="ECO:0000313" key="11">
    <source>
        <dbReference type="Proteomes" id="UP001597296"/>
    </source>
</evidence>
<comment type="similarity">
    <text evidence="4">Belongs to the methyl-accepting chemotaxis (MCP) protein family.</text>
</comment>
<dbReference type="Proteomes" id="UP001597296">
    <property type="component" value="Unassembled WGS sequence"/>
</dbReference>
<dbReference type="EMBL" id="JBHUIY010000005">
    <property type="protein sequence ID" value="MFD2233030.1"/>
    <property type="molecule type" value="Genomic_DNA"/>
</dbReference>
<evidence type="ECO:0000259" key="8">
    <source>
        <dbReference type="PROSITE" id="PS50111"/>
    </source>
</evidence>
<accession>A0ABW5C6U6</accession>
<keyword evidence="2" id="KW-1003">Cell membrane</keyword>